<accession>A0A3B1DQG9</accession>
<dbReference type="GO" id="GO:0019481">
    <property type="term" value="P:L-alanine catabolic process, by transamination"/>
    <property type="evidence" value="ECO:0007669"/>
    <property type="project" value="TreeGrafter"/>
</dbReference>
<dbReference type="GO" id="GO:0009436">
    <property type="term" value="P:glyoxylate catabolic process"/>
    <property type="evidence" value="ECO:0007669"/>
    <property type="project" value="TreeGrafter"/>
</dbReference>
<comment type="similarity">
    <text evidence="3">Belongs to the class-III pyridoxal-phosphate-dependent aminotransferase family.</text>
</comment>
<dbReference type="Gene3D" id="3.40.640.10">
    <property type="entry name" value="Type I PLP-dependent aspartate aminotransferase-like (Major domain)"/>
    <property type="match status" value="1"/>
</dbReference>
<dbReference type="Pfam" id="PF00202">
    <property type="entry name" value="Aminotran_3"/>
    <property type="match status" value="1"/>
</dbReference>
<organism evidence="9">
    <name type="scientific">hydrothermal vent metagenome</name>
    <dbReference type="NCBI Taxonomy" id="652676"/>
    <lineage>
        <taxon>unclassified sequences</taxon>
        <taxon>metagenomes</taxon>
        <taxon>ecological metagenomes</taxon>
    </lineage>
</organism>
<dbReference type="GO" id="GO:0005739">
    <property type="term" value="C:mitochondrion"/>
    <property type="evidence" value="ECO:0007669"/>
    <property type="project" value="UniProtKB-SubCell"/>
</dbReference>
<comment type="subunit">
    <text evidence="4">Homotetramer.</text>
</comment>
<name>A0A3B1DQG9_9ZZZZ</name>
<keyword evidence="7 9" id="KW-0808">Transferase</keyword>
<reference evidence="9" key="1">
    <citation type="submission" date="2018-06" db="EMBL/GenBank/DDBJ databases">
        <authorList>
            <person name="Zhirakovskaya E."/>
        </authorList>
    </citation>
    <scope>NUCLEOTIDE SEQUENCE</scope>
</reference>
<dbReference type="EMBL" id="UOGK01000492">
    <property type="protein sequence ID" value="VAX41111.1"/>
    <property type="molecule type" value="Genomic_DNA"/>
</dbReference>
<dbReference type="PANTHER" id="PTHR45688:SF3">
    <property type="entry name" value="ALANINE--GLYOXYLATE AMINOTRANSFERASE 2, MITOCHONDRIAL"/>
    <property type="match status" value="1"/>
</dbReference>
<dbReference type="PANTHER" id="PTHR45688">
    <property type="match status" value="1"/>
</dbReference>
<dbReference type="InterPro" id="IPR015424">
    <property type="entry name" value="PyrdxlP-dep_Trfase"/>
</dbReference>
<dbReference type="AlphaFoldDB" id="A0A3B1DQG9"/>
<evidence type="ECO:0000256" key="5">
    <source>
        <dbReference type="ARBA" id="ARBA00013049"/>
    </source>
</evidence>
<sequence length="291" mass="31646">MTQATTATMPEFDHTPTPYTGPRKAEVLAARKAHLSPGILTYYKDPVMIVEGKMQYLYDEMGRRYLDAFAGIVTVSVGHCHPRVIEAVHTQNELLQHTTTIYLHPNVSRFAERIAGVMPEGSGLSVCYFTNSGSEANDLAVMMARLHTGNFDILALRNAYHGMSPTAMGLTALHTWKYPVPQGVGVHHALNPNQYRGPWGYDDPDAGAKYAADVEDVLRSSTPGCVAAFIAEPIQGVGGAVVMPNGYFRRVYAMVRAAGGLCIADEVQTGFGRTGKHFWGFEAQGVTPDIV</sequence>
<dbReference type="InterPro" id="IPR005814">
    <property type="entry name" value="Aminotrans_3"/>
</dbReference>
<evidence type="ECO:0000313" key="9">
    <source>
        <dbReference type="EMBL" id="VAX41111.1"/>
    </source>
</evidence>
<protein>
    <recommendedName>
        <fullName evidence="5">alanine--glyoxylate transaminase</fullName>
        <ecNumber evidence="5">2.6.1.44</ecNumber>
    </recommendedName>
</protein>
<keyword evidence="6 9" id="KW-0032">Aminotransferase</keyword>
<dbReference type="InterPro" id="IPR015421">
    <property type="entry name" value="PyrdxlP-dep_Trfase_major"/>
</dbReference>
<feature type="region of interest" description="Disordered" evidence="8">
    <location>
        <begin position="1"/>
        <end position="20"/>
    </location>
</feature>
<evidence type="ECO:0000256" key="3">
    <source>
        <dbReference type="ARBA" id="ARBA00008954"/>
    </source>
</evidence>
<proteinExistence type="inferred from homology"/>
<evidence type="ECO:0000256" key="1">
    <source>
        <dbReference type="ARBA" id="ARBA00001933"/>
    </source>
</evidence>
<comment type="subcellular location">
    <subcellularLocation>
        <location evidence="2">Mitochondrion</location>
    </subcellularLocation>
</comment>
<gene>
    <name evidence="9" type="ORF">MNBD_PLANCTO03-215</name>
</gene>
<dbReference type="GO" id="GO:0030170">
    <property type="term" value="F:pyridoxal phosphate binding"/>
    <property type="evidence" value="ECO:0007669"/>
    <property type="project" value="InterPro"/>
</dbReference>
<dbReference type="EC" id="2.6.1.44" evidence="5"/>
<evidence type="ECO:0000256" key="7">
    <source>
        <dbReference type="ARBA" id="ARBA00022679"/>
    </source>
</evidence>
<comment type="cofactor">
    <cofactor evidence="1">
        <name>pyridoxal 5'-phosphate</name>
        <dbReference type="ChEBI" id="CHEBI:597326"/>
    </cofactor>
</comment>
<dbReference type="SUPFAM" id="SSF53383">
    <property type="entry name" value="PLP-dependent transferases"/>
    <property type="match status" value="1"/>
</dbReference>
<dbReference type="GO" id="GO:0008453">
    <property type="term" value="F:alanine-glyoxylate transaminase activity"/>
    <property type="evidence" value="ECO:0007669"/>
    <property type="project" value="UniProtKB-EC"/>
</dbReference>
<evidence type="ECO:0000256" key="4">
    <source>
        <dbReference type="ARBA" id="ARBA00011881"/>
    </source>
</evidence>
<evidence type="ECO:0000256" key="6">
    <source>
        <dbReference type="ARBA" id="ARBA00022576"/>
    </source>
</evidence>
<evidence type="ECO:0000256" key="8">
    <source>
        <dbReference type="SAM" id="MobiDB-lite"/>
    </source>
</evidence>
<evidence type="ECO:0000256" key="2">
    <source>
        <dbReference type="ARBA" id="ARBA00004173"/>
    </source>
</evidence>
<feature type="non-terminal residue" evidence="9">
    <location>
        <position position="291"/>
    </location>
</feature>